<comment type="caution">
    <text evidence="1">The sequence shown here is derived from an EMBL/GenBank/DDBJ whole genome shotgun (WGS) entry which is preliminary data.</text>
</comment>
<dbReference type="Proteomes" id="UP001281147">
    <property type="component" value="Unassembled WGS sequence"/>
</dbReference>
<name>A0ACC3MF23_9PEZI</name>
<proteinExistence type="predicted"/>
<keyword evidence="2" id="KW-1185">Reference proteome</keyword>
<reference evidence="1" key="1">
    <citation type="submission" date="2023-07" db="EMBL/GenBank/DDBJ databases">
        <title>Black Yeasts Isolated from many extreme environments.</title>
        <authorList>
            <person name="Coleine C."/>
            <person name="Stajich J.E."/>
            <person name="Selbmann L."/>
        </authorList>
    </citation>
    <scope>NUCLEOTIDE SEQUENCE</scope>
    <source>
        <strain evidence="1">CCFEE 5714</strain>
    </source>
</reference>
<accession>A0ACC3MF23</accession>
<protein>
    <submittedName>
        <fullName evidence="1">Uncharacterized protein</fullName>
    </submittedName>
</protein>
<organism evidence="1 2">
    <name type="scientific">Vermiconidia calcicola</name>
    <dbReference type="NCBI Taxonomy" id="1690605"/>
    <lineage>
        <taxon>Eukaryota</taxon>
        <taxon>Fungi</taxon>
        <taxon>Dikarya</taxon>
        <taxon>Ascomycota</taxon>
        <taxon>Pezizomycotina</taxon>
        <taxon>Dothideomycetes</taxon>
        <taxon>Dothideomycetidae</taxon>
        <taxon>Mycosphaerellales</taxon>
        <taxon>Extremaceae</taxon>
        <taxon>Vermiconidia</taxon>
    </lineage>
</organism>
<evidence type="ECO:0000313" key="2">
    <source>
        <dbReference type="Proteomes" id="UP001281147"/>
    </source>
</evidence>
<evidence type="ECO:0000313" key="1">
    <source>
        <dbReference type="EMBL" id="KAK3687032.1"/>
    </source>
</evidence>
<sequence>MSKLLTVFGAAGNQGGSVVRAVLEDAVLSKEFQIRAITRDSSKAPIVQFAEKGVEIVNADMSSTGSIVQAVKDAHTVFLMTNFWESMSADTEVAQGKAVVDASKAASVQHLIFSSLINTTEASKGRLPNIAHFDGKAKIEEYIRESGVRATFVLPGLFMSGYFDTIRKNEDGSYMLALPVSEKKAQIPLFDTAGDMGKYVRAALKDYPLCVGKHIYAAVDYYTPKRLIAEFGEVLGVPAAFAQIPEEMFKSFLPPPVAQELLENMLLLEDPGYYAGAKLNESLRFMDGEPTTWKEFVQANKARWV</sequence>
<gene>
    <name evidence="1" type="ORF">LTR37_019241</name>
</gene>
<dbReference type="EMBL" id="JAUTXU010000291">
    <property type="protein sequence ID" value="KAK3687032.1"/>
    <property type="molecule type" value="Genomic_DNA"/>
</dbReference>